<organism evidence="2 3">
    <name type="scientific">Triplophysa rosa</name>
    <name type="common">Cave loach</name>
    <dbReference type="NCBI Taxonomy" id="992332"/>
    <lineage>
        <taxon>Eukaryota</taxon>
        <taxon>Metazoa</taxon>
        <taxon>Chordata</taxon>
        <taxon>Craniata</taxon>
        <taxon>Vertebrata</taxon>
        <taxon>Euteleostomi</taxon>
        <taxon>Actinopterygii</taxon>
        <taxon>Neopterygii</taxon>
        <taxon>Teleostei</taxon>
        <taxon>Ostariophysi</taxon>
        <taxon>Cypriniformes</taxon>
        <taxon>Nemacheilidae</taxon>
        <taxon>Triplophysa</taxon>
    </lineage>
</organism>
<dbReference type="EMBL" id="JAFHDT010000008">
    <property type="protein sequence ID" value="KAI7806276.1"/>
    <property type="molecule type" value="Genomic_DNA"/>
</dbReference>
<name>A0A9W8C2G0_TRIRA</name>
<proteinExistence type="predicted"/>
<evidence type="ECO:0000256" key="1">
    <source>
        <dbReference type="SAM" id="MobiDB-lite"/>
    </source>
</evidence>
<dbReference type="AlphaFoldDB" id="A0A9W8C2G0"/>
<feature type="region of interest" description="Disordered" evidence="1">
    <location>
        <begin position="1"/>
        <end position="99"/>
    </location>
</feature>
<reference evidence="2" key="1">
    <citation type="submission" date="2021-02" db="EMBL/GenBank/DDBJ databases">
        <title>Comparative genomics reveals that relaxation of natural selection precedes convergent phenotypic evolution of cavefish.</title>
        <authorList>
            <person name="Peng Z."/>
        </authorList>
    </citation>
    <scope>NUCLEOTIDE SEQUENCE</scope>
    <source>
        <tissue evidence="2">Muscle</tissue>
    </source>
</reference>
<dbReference type="Proteomes" id="UP001059041">
    <property type="component" value="Linkage Group LG8"/>
</dbReference>
<keyword evidence="3" id="KW-1185">Reference proteome</keyword>
<accession>A0A9W8C2G0</accession>
<sequence>METQTEESYSEANHPRPLEVGQALPGCGFKEERQEFVRSGSEPAQERIEPLTAHTDTGRRSGATGDQTAEPEVEEEPAVRWDTTRRGNSGDTGSGLTERHRREKWPTVCLWTGVHRCNHMRVICVRVLDSFDFVEHMQTASVRVPTEFKSQRPESDERRFFLFAAAVDPNAGRGILFFGNLRPFRNEMMMVMRWERGACGRRGEGC</sequence>
<comment type="caution">
    <text evidence="2">The sequence shown here is derived from an EMBL/GenBank/DDBJ whole genome shotgun (WGS) entry which is preliminary data.</text>
</comment>
<evidence type="ECO:0000313" key="3">
    <source>
        <dbReference type="Proteomes" id="UP001059041"/>
    </source>
</evidence>
<feature type="compositionally biased region" description="Polar residues" evidence="1">
    <location>
        <begin position="86"/>
        <end position="95"/>
    </location>
</feature>
<evidence type="ECO:0000313" key="2">
    <source>
        <dbReference type="EMBL" id="KAI7806276.1"/>
    </source>
</evidence>
<gene>
    <name evidence="2" type="ORF">IRJ41_003196</name>
</gene>
<protein>
    <submittedName>
        <fullName evidence="2">Uncharacterized protein</fullName>
    </submittedName>
</protein>